<protein>
    <submittedName>
        <fullName evidence="3">Uncharacterized protein K02A2.6-like</fullName>
    </submittedName>
</protein>
<name>A0A8B8AUI1_CRAVI</name>
<accession>A0A8B8AUI1</accession>
<dbReference type="SUPFAM" id="SSF53098">
    <property type="entry name" value="Ribonuclease H-like"/>
    <property type="match status" value="1"/>
</dbReference>
<dbReference type="InterPro" id="IPR050951">
    <property type="entry name" value="Retrovirus_Pol_polyprotein"/>
</dbReference>
<dbReference type="FunFam" id="3.30.420.10:FF:000063">
    <property type="entry name" value="Retrovirus-related Pol polyprotein from transposon 297-like Protein"/>
    <property type="match status" value="1"/>
</dbReference>
<dbReference type="PROSITE" id="PS50994">
    <property type="entry name" value="INTEGRASE"/>
    <property type="match status" value="1"/>
</dbReference>
<evidence type="ECO:0000313" key="3">
    <source>
        <dbReference type="RefSeq" id="XP_022294982.1"/>
    </source>
</evidence>
<dbReference type="OrthoDB" id="6287653at2759"/>
<dbReference type="PANTHER" id="PTHR37984:SF11">
    <property type="entry name" value="INTEGRASE CATALYTIC DOMAIN-CONTAINING PROTEIN"/>
    <property type="match status" value="1"/>
</dbReference>
<dbReference type="AlphaFoldDB" id="A0A8B8AUI1"/>
<organism evidence="2 3">
    <name type="scientific">Crassostrea virginica</name>
    <name type="common">Eastern oyster</name>
    <dbReference type="NCBI Taxonomy" id="6565"/>
    <lineage>
        <taxon>Eukaryota</taxon>
        <taxon>Metazoa</taxon>
        <taxon>Spiralia</taxon>
        <taxon>Lophotrochozoa</taxon>
        <taxon>Mollusca</taxon>
        <taxon>Bivalvia</taxon>
        <taxon>Autobranchia</taxon>
        <taxon>Pteriomorphia</taxon>
        <taxon>Ostreida</taxon>
        <taxon>Ostreoidea</taxon>
        <taxon>Ostreidae</taxon>
        <taxon>Crassostrea</taxon>
    </lineage>
</organism>
<gene>
    <name evidence="3" type="primary">LOC111105101</name>
</gene>
<dbReference type="GeneID" id="111105101"/>
<evidence type="ECO:0000313" key="2">
    <source>
        <dbReference type="Proteomes" id="UP000694844"/>
    </source>
</evidence>
<dbReference type="Pfam" id="PF00665">
    <property type="entry name" value="rve"/>
    <property type="match status" value="1"/>
</dbReference>
<sequence length="238" mass="27661">MKSTNLPKGPWQQLGADLLGPLPSGDYLFVVVDYYSRYVEVDIMRKTTSGKIVKSLHRIFATHGLPLQIVTDNGPQFISSEFEDFMEQEDIEHRRVTPLWPQANGEVERQNRSILKRLKIAQIEKRNWRDELSGYLTMYRTTPHSTTGISPSEMLFKRKLRTRLPMLDTMLYDPDDMDQEVRDHDAEKKGIAKYNADKTRHAKESEITEGDTVLLKQQTEKKLSPTFKCKPYQVLSKR</sequence>
<evidence type="ECO:0000259" key="1">
    <source>
        <dbReference type="PROSITE" id="PS50994"/>
    </source>
</evidence>
<reference evidence="3" key="1">
    <citation type="submission" date="2025-08" db="UniProtKB">
        <authorList>
            <consortium name="RefSeq"/>
        </authorList>
    </citation>
    <scope>IDENTIFICATION</scope>
    <source>
        <tissue evidence="3">Whole sample</tissue>
    </source>
</reference>
<dbReference type="PANTHER" id="PTHR37984">
    <property type="entry name" value="PROTEIN CBG26694"/>
    <property type="match status" value="1"/>
</dbReference>
<dbReference type="KEGG" id="cvn:111105101"/>
<dbReference type="GO" id="GO:0003676">
    <property type="term" value="F:nucleic acid binding"/>
    <property type="evidence" value="ECO:0007669"/>
    <property type="project" value="InterPro"/>
</dbReference>
<dbReference type="RefSeq" id="XP_022294982.1">
    <property type="nucleotide sequence ID" value="XM_022439274.1"/>
</dbReference>
<dbReference type="GO" id="GO:0015074">
    <property type="term" value="P:DNA integration"/>
    <property type="evidence" value="ECO:0007669"/>
    <property type="project" value="InterPro"/>
</dbReference>
<feature type="domain" description="Integrase catalytic" evidence="1">
    <location>
        <begin position="6"/>
        <end position="159"/>
    </location>
</feature>
<dbReference type="Gene3D" id="3.30.420.10">
    <property type="entry name" value="Ribonuclease H-like superfamily/Ribonuclease H"/>
    <property type="match status" value="1"/>
</dbReference>
<dbReference type="InterPro" id="IPR012337">
    <property type="entry name" value="RNaseH-like_sf"/>
</dbReference>
<keyword evidence="2" id="KW-1185">Reference proteome</keyword>
<dbReference type="InterPro" id="IPR036397">
    <property type="entry name" value="RNaseH_sf"/>
</dbReference>
<dbReference type="InterPro" id="IPR001584">
    <property type="entry name" value="Integrase_cat-core"/>
</dbReference>
<dbReference type="Proteomes" id="UP000694844">
    <property type="component" value="Chromosome 7"/>
</dbReference>
<proteinExistence type="predicted"/>